<accession>A0ABQ6CCE8</accession>
<comment type="caution">
    <text evidence="1">The sequence shown here is derived from an EMBL/GenBank/DDBJ whole genome shotgun (WGS) entry which is preliminary data.</text>
</comment>
<proteinExistence type="predicted"/>
<dbReference type="Proteomes" id="UP001156882">
    <property type="component" value="Unassembled WGS sequence"/>
</dbReference>
<dbReference type="EMBL" id="BSPC01000007">
    <property type="protein sequence ID" value="GLS17859.1"/>
    <property type="molecule type" value="Genomic_DNA"/>
</dbReference>
<evidence type="ECO:0000313" key="1">
    <source>
        <dbReference type="EMBL" id="GLS17859.1"/>
    </source>
</evidence>
<dbReference type="RefSeq" id="WP_284310694.1">
    <property type="nucleotide sequence ID" value="NZ_BSPC01000007.1"/>
</dbReference>
<organism evidence="1 2">
    <name type="scientific">Labrys miyagiensis</name>
    <dbReference type="NCBI Taxonomy" id="346912"/>
    <lineage>
        <taxon>Bacteria</taxon>
        <taxon>Pseudomonadati</taxon>
        <taxon>Pseudomonadota</taxon>
        <taxon>Alphaproteobacteria</taxon>
        <taxon>Hyphomicrobiales</taxon>
        <taxon>Xanthobacteraceae</taxon>
        <taxon>Labrys</taxon>
    </lineage>
</organism>
<evidence type="ECO:0000313" key="2">
    <source>
        <dbReference type="Proteomes" id="UP001156882"/>
    </source>
</evidence>
<sequence>MPKASTRPPLQERVASVMSHAERAGLFDKESGRIGARVSKVLIEKARARTGLASDTELMKFALASIALEDEFIEALKKVKGTVDPTLKLGY</sequence>
<protein>
    <submittedName>
        <fullName evidence="1">Uncharacterized protein</fullName>
    </submittedName>
</protein>
<name>A0ABQ6CCE8_9HYPH</name>
<keyword evidence="2" id="KW-1185">Reference proteome</keyword>
<gene>
    <name evidence="1" type="ORF">GCM10007874_08750</name>
</gene>
<reference evidence="2" key="1">
    <citation type="journal article" date="2019" name="Int. J. Syst. Evol. Microbiol.">
        <title>The Global Catalogue of Microorganisms (GCM) 10K type strain sequencing project: providing services to taxonomists for standard genome sequencing and annotation.</title>
        <authorList>
            <consortium name="The Broad Institute Genomics Platform"/>
            <consortium name="The Broad Institute Genome Sequencing Center for Infectious Disease"/>
            <person name="Wu L."/>
            <person name="Ma J."/>
        </authorList>
    </citation>
    <scope>NUCLEOTIDE SEQUENCE [LARGE SCALE GENOMIC DNA]</scope>
    <source>
        <strain evidence="2">NBRC 101365</strain>
    </source>
</reference>